<feature type="compositionally biased region" description="Basic and acidic residues" evidence="1">
    <location>
        <begin position="55"/>
        <end position="70"/>
    </location>
</feature>
<feature type="region of interest" description="Disordered" evidence="1">
    <location>
        <begin position="53"/>
        <end position="76"/>
    </location>
</feature>
<sequence>MRPVAGQNGLVDLRIGERLVGRVCGQALGHGFLFDACEKLTEVASAWLGRRGGSRHGETCGKSGKGEAAMKAHGKSRMRDWAVVRES</sequence>
<comment type="caution">
    <text evidence="2">The sequence shown here is derived from an EMBL/GenBank/DDBJ whole genome shotgun (WGS) entry which is preliminary data.</text>
</comment>
<reference evidence="2" key="2">
    <citation type="submission" date="2020-09" db="EMBL/GenBank/DDBJ databases">
        <authorList>
            <person name="Sun Q."/>
            <person name="Zhou Y."/>
        </authorList>
    </citation>
    <scope>NUCLEOTIDE SEQUENCE</scope>
    <source>
        <strain evidence="2">CGMCC 1.12426</strain>
    </source>
</reference>
<name>A0A916WY02_9HYPH</name>
<reference evidence="2" key="1">
    <citation type="journal article" date="2014" name="Int. J. Syst. Evol. Microbiol.">
        <title>Complete genome sequence of Corynebacterium casei LMG S-19264T (=DSM 44701T), isolated from a smear-ripened cheese.</title>
        <authorList>
            <consortium name="US DOE Joint Genome Institute (JGI-PGF)"/>
            <person name="Walter F."/>
            <person name="Albersmeier A."/>
            <person name="Kalinowski J."/>
            <person name="Ruckert C."/>
        </authorList>
    </citation>
    <scope>NUCLEOTIDE SEQUENCE</scope>
    <source>
        <strain evidence="2">CGMCC 1.12426</strain>
    </source>
</reference>
<organism evidence="2 3">
    <name type="scientific">Roseibium aquae</name>
    <dbReference type="NCBI Taxonomy" id="1323746"/>
    <lineage>
        <taxon>Bacteria</taxon>
        <taxon>Pseudomonadati</taxon>
        <taxon>Pseudomonadota</taxon>
        <taxon>Alphaproteobacteria</taxon>
        <taxon>Hyphomicrobiales</taxon>
        <taxon>Stappiaceae</taxon>
        <taxon>Roseibium</taxon>
    </lineage>
</organism>
<gene>
    <name evidence="2" type="ORF">GCM10011316_11470</name>
</gene>
<evidence type="ECO:0000313" key="2">
    <source>
        <dbReference type="EMBL" id="GGB41220.1"/>
    </source>
</evidence>
<dbReference type="EMBL" id="BMFA01000003">
    <property type="protein sequence ID" value="GGB41220.1"/>
    <property type="molecule type" value="Genomic_DNA"/>
</dbReference>
<dbReference type="AlphaFoldDB" id="A0A916WY02"/>
<proteinExistence type="predicted"/>
<keyword evidence="3" id="KW-1185">Reference proteome</keyword>
<accession>A0A916WY02</accession>
<dbReference type="Proteomes" id="UP000605148">
    <property type="component" value="Unassembled WGS sequence"/>
</dbReference>
<evidence type="ECO:0000256" key="1">
    <source>
        <dbReference type="SAM" id="MobiDB-lite"/>
    </source>
</evidence>
<protein>
    <submittedName>
        <fullName evidence="2">Uncharacterized protein</fullName>
    </submittedName>
</protein>
<evidence type="ECO:0000313" key="3">
    <source>
        <dbReference type="Proteomes" id="UP000605148"/>
    </source>
</evidence>